<protein>
    <submittedName>
        <fullName evidence="1">Methanogenesis multiheme c-type cytochrome</fullName>
    </submittedName>
</protein>
<accession>A0AC61SBV9</accession>
<name>A0AC61SBV9_9EURY</name>
<evidence type="ECO:0000313" key="2">
    <source>
        <dbReference type="Proteomes" id="UP000315423"/>
    </source>
</evidence>
<sequence length="476" mass="52370">MTKVIIGFIVIILTLTIIIFFGNLNYNGNQAQAAHYIGNGSWSDEACEGCHSTADTDVLNSYHVQNVNNKFIEAEWNILYLNLLDTTAGKRIAAGCDQCHIHGIPAHSASIATAAAEVECTSCHFRKDDLYTVHDTDGIIGGSITTDCATCHQEDKDSDDGIIDWTSPSEITCARECHLSDVEVTAQMWGSDDYNRYDVHANANVTCLECHVTENHQISKDSIVNFSKPSDNTYPMKQCIDCHAGITHGMIVDAHLKKVGCEACHVPILPGGELSGGMPISSIDYSTGHKKVTYRHQDFLPSFGWFNGITEGIPHSCDKEDPDAILKPCNVISITWWDEGNDKNITSNPNSSTLRGIPILLSHVRAAGIIKDSNKSIKNMQIFDFNYDKIPDYPDAVLRNTDAYYPVSHNIVSKESALGKSALWCADCHGNTSVIDWIALGYESDPAQTDPPTDFTTYEVTVEIIPERPKPVEVIK</sequence>
<proteinExistence type="predicted"/>
<organism evidence="1 2">
    <name type="scientific">Candidatus Methanomarinus sp</name>
    <dbReference type="NCBI Taxonomy" id="3386244"/>
    <lineage>
        <taxon>Archaea</taxon>
        <taxon>Methanobacteriati</taxon>
        <taxon>Methanobacteriota</taxon>
        <taxon>Stenosarchaea group</taxon>
        <taxon>Methanomicrobia</taxon>
        <taxon>Methanosarcinales</taxon>
        <taxon>ANME-2 cluster</taxon>
        <taxon>Candidatus Methanocomedenaceae</taxon>
        <taxon>Candidatus Methanomarinus</taxon>
    </lineage>
</organism>
<reference evidence="1" key="1">
    <citation type="submission" date="2018-09" db="EMBL/GenBank/DDBJ databases">
        <title>A genomic encyclopedia of anaerobic methanotrophic archaea.</title>
        <authorList>
            <person name="Skennerton C.T."/>
            <person name="Chadwick G.L."/>
            <person name="Laso-Perez R."/>
            <person name="Leu A.O."/>
            <person name="Speth D.R."/>
            <person name="Yu H."/>
            <person name="Morgan-Lang C."/>
            <person name="Hatzenpichler R."/>
            <person name="Goudeau D."/>
            <person name="Malmstrom R."/>
            <person name="Woyke T."/>
            <person name="Hallam S."/>
            <person name="Tyson G.W."/>
            <person name="Wegener G."/>
            <person name="Boetius A."/>
            <person name="Orphan V.J."/>
        </authorList>
    </citation>
    <scope>NUCLEOTIDE SEQUENCE</scope>
    <source>
        <strain evidence="1">CONS3730D10UFb2</strain>
    </source>
</reference>
<gene>
    <name evidence="1" type="ORF">C5S46_02525</name>
</gene>
<evidence type="ECO:0000313" key="1">
    <source>
        <dbReference type="EMBL" id="TKY92070.1"/>
    </source>
</evidence>
<comment type="caution">
    <text evidence="1">The sequence shown here is derived from an EMBL/GenBank/DDBJ whole genome shotgun (WGS) entry which is preliminary data.</text>
</comment>
<dbReference type="Proteomes" id="UP000315423">
    <property type="component" value="Unassembled WGS sequence"/>
</dbReference>
<dbReference type="EMBL" id="QYBA01000081">
    <property type="protein sequence ID" value="TKY92070.1"/>
    <property type="molecule type" value="Genomic_DNA"/>
</dbReference>